<dbReference type="GO" id="GO:0003700">
    <property type="term" value="F:DNA-binding transcription factor activity"/>
    <property type="evidence" value="ECO:0007669"/>
    <property type="project" value="InterPro"/>
</dbReference>
<keyword evidence="2" id="KW-0805">Transcription regulation</keyword>
<evidence type="ECO:0000313" key="6">
    <source>
        <dbReference type="EMBL" id="OAT46892.1"/>
    </source>
</evidence>
<proteinExistence type="inferred from homology"/>
<dbReference type="AlphaFoldDB" id="A0AAJ3HS96"/>
<dbReference type="SUPFAM" id="SSF53850">
    <property type="entry name" value="Periplasmic binding protein-like II"/>
    <property type="match status" value="1"/>
</dbReference>
<feature type="domain" description="HTH lysR-type" evidence="5">
    <location>
        <begin position="7"/>
        <end position="64"/>
    </location>
</feature>
<comment type="similarity">
    <text evidence="1">Belongs to the LysR transcriptional regulatory family.</text>
</comment>
<dbReference type="Pfam" id="PF03466">
    <property type="entry name" value="LysR_substrate"/>
    <property type="match status" value="1"/>
</dbReference>
<dbReference type="InterPro" id="IPR036388">
    <property type="entry name" value="WH-like_DNA-bd_sf"/>
</dbReference>
<evidence type="ECO:0000256" key="4">
    <source>
        <dbReference type="ARBA" id="ARBA00023163"/>
    </source>
</evidence>
<organism evidence="6 7">
    <name type="scientific">Proteus hauseri ATCC 700826</name>
    <dbReference type="NCBI Taxonomy" id="1354271"/>
    <lineage>
        <taxon>Bacteria</taxon>
        <taxon>Pseudomonadati</taxon>
        <taxon>Pseudomonadota</taxon>
        <taxon>Gammaproteobacteria</taxon>
        <taxon>Enterobacterales</taxon>
        <taxon>Morganellaceae</taxon>
        <taxon>Proteus</taxon>
    </lineage>
</organism>
<dbReference type="Gene3D" id="1.10.10.10">
    <property type="entry name" value="Winged helix-like DNA-binding domain superfamily/Winged helix DNA-binding domain"/>
    <property type="match status" value="1"/>
</dbReference>
<dbReference type="InterPro" id="IPR036390">
    <property type="entry name" value="WH_DNA-bd_sf"/>
</dbReference>
<evidence type="ECO:0000259" key="5">
    <source>
        <dbReference type="PROSITE" id="PS50931"/>
    </source>
</evidence>
<protein>
    <submittedName>
        <fullName evidence="6">Transcriptional activator</fullName>
    </submittedName>
</protein>
<dbReference type="PANTHER" id="PTHR30118:SF15">
    <property type="entry name" value="TRANSCRIPTIONAL REGULATORY PROTEIN"/>
    <property type="match status" value="1"/>
</dbReference>
<sequence length="302" mass="35216">MNNLRKLDLNQMVTLFFLLRERHVSRAAELLHKSQPAVSHSLNHLRELFQDPLLIRHNGQYQLTSKAESLYQPLAQALIQLDGIIEQQDFKPIHCQRRFNIAMSDYGAALISIKLIHYLCTYAPDVDIKIWHCSREEMQSKLHEGSLDLAFGVFNSLDYTLRSQSIFTDKLVSVMDKSVYPKLTISLTDWLSYPHILVSMKPFDANEIDHHLQLINQQRRIAITVPYWQIAPQLLEKTNLILTIAQKAIPKDMIENFSIFKPPFDIPALEFQMIWHQRSDNDSALNWLRETIINLLKDETKE</sequence>
<gene>
    <name evidence="6" type="ORF">M997_1890</name>
</gene>
<reference evidence="6 7" key="1">
    <citation type="submission" date="2016-04" db="EMBL/GenBank/DDBJ databases">
        <title>ATOL: Assembling a taxonomically balanced genome-scale reconstruction of the evolutionary history of the Enterobacteriaceae.</title>
        <authorList>
            <person name="Plunkett G.III."/>
            <person name="Neeno-Eckwall E.C."/>
            <person name="Glasner J.D."/>
            <person name="Perna N.T."/>
        </authorList>
    </citation>
    <scope>NUCLEOTIDE SEQUENCE [LARGE SCALE GENOMIC DNA]</scope>
    <source>
        <strain evidence="6 7">ATCC 700826</strain>
    </source>
</reference>
<dbReference type="InterPro" id="IPR000847">
    <property type="entry name" value="LysR_HTH_N"/>
</dbReference>
<evidence type="ECO:0000256" key="2">
    <source>
        <dbReference type="ARBA" id="ARBA00023015"/>
    </source>
</evidence>
<dbReference type="EMBL" id="LXEV01000022">
    <property type="protein sequence ID" value="OAT46892.1"/>
    <property type="molecule type" value="Genomic_DNA"/>
</dbReference>
<keyword evidence="4" id="KW-0804">Transcription</keyword>
<dbReference type="Pfam" id="PF00126">
    <property type="entry name" value="HTH_1"/>
    <property type="match status" value="1"/>
</dbReference>
<dbReference type="PRINTS" id="PR00039">
    <property type="entry name" value="HTHLYSR"/>
</dbReference>
<dbReference type="SUPFAM" id="SSF46785">
    <property type="entry name" value="Winged helix' DNA-binding domain"/>
    <property type="match status" value="1"/>
</dbReference>
<keyword evidence="7" id="KW-1185">Reference proteome</keyword>
<keyword evidence="3" id="KW-0238">DNA-binding</keyword>
<accession>A0AAJ3HS96</accession>
<dbReference type="Proteomes" id="UP000078250">
    <property type="component" value="Unassembled WGS sequence"/>
</dbReference>
<evidence type="ECO:0000256" key="1">
    <source>
        <dbReference type="ARBA" id="ARBA00009437"/>
    </source>
</evidence>
<name>A0AAJ3HS96_PROHU</name>
<dbReference type="PANTHER" id="PTHR30118">
    <property type="entry name" value="HTH-TYPE TRANSCRIPTIONAL REGULATOR LEUO-RELATED"/>
    <property type="match status" value="1"/>
</dbReference>
<dbReference type="PROSITE" id="PS50931">
    <property type="entry name" value="HTH_LYSR"/>
    <property type="match status" value="1"/>
</dbReference>
<dbReference type="InterPro" id="IPR005119">
    <property type="entry name" value="LysR_subst-bd"/>
</dbReference>
<dbReference type="InterPro" id="IPR050389">
    <property type="entry name" value="LysR-type_TF"/>
</dbReference>
<comment type="caution">
    <text evidence="6">The sequence shown here is derived from an EMBL/GenBank/DDBJ whole genome shotgun (WGS) entry which is preliminary data.</text>
</comment>
<dbReference type="GO" id="GO:0003677">
    <property type="term" value="F:DNA binding"/>
    <property type="evidence" value="ECO:0007669"/>
    <property type="project" value="UniProtKB-KW"/>
</dbReference>
<evidence type="ECO:0000256" key="3">
    <source>
        <dbReference type="ARBA" id="ARBA00023125"/>
    </source>
</evidence>
<dbReference type="Gene3D" id="3.40.190.10">
    <property type="entry name" value="Periplasmic binding protein-like II"/>
    <property type="match status" value="2"/>
</dbReference>
<evidence type="ECO:0000313" key="7">
    <source>
        <dbReference type="Proteomes" id="UP000078250"/>
    </source>
</evidence>
<dbReference type="RefSeq" id="WP_064719873.1">
    <property type="nucleotide sequence ID" value="NZ_LXEV01000022.1"/>
</dbReference>